<dbReference type="EMBL" id="HACM01010396">
    <property type="protein sequence ID" value="CRZ10838.1"/>
    <property type="molecule type" value="Transcribed_RNA"/>
</dbReference>
<evidence type="ECO:0000313" key="4">
    <source>
        <dbReference type="EMBL" id="CRZ10838.1"/>
    </source>
</evidence>
<feature type="transmembrane region" description="Helical" evidence="2">
    <location>
        <begin position="189"/>
        <end position="211"/>
    </location>
</feature>
<proteinExistence type="predicted"/>
<keyword evidence="2" id="KW-1133">Transmembrane helix</keyword>
<dbReference type="InterPro" id="IPR017850">
    <property type="entry name" value="Alkaline_phosphatase_core_sf"/>
</dbReference>
<dbReference type="SUPFAM" id="SSF53649">
    <property type="entry name" value="Alkaline phosphatase-like"/>
    <property type="match status" value="1"/>
</dbReference>
<dbReference type="InterPro" id="IPR052701">
    <property type="entry name" value="GAG_Ulvan_Degrading_Sulfatases"/>
</dbReference>
<evidence type="ECO:0000256" key="2">
    <source>
        <dbReference type="SAM" id="Phobius"/>
    </source>
</evidence>
<name>A0A0H5R9S5_9EUKA</name>
<sequence>MIPLYRTVKRSTPSHPPIPRYNHTKHGPVSSSSTVKRSALPFIHIAIMHLAIYQTARLITLCIQAQHMPAIRPPTAILAAIVAGSFQDLAITLQTIIILTLPGFPSNTLVGATFLPPLIDIATQLCGYPRITFSELALVWRHFGQFTTSFMDVLTTWRSLVCLGAYLTYVVCMGRYIRARSPVILSSLMVIMLVITTLFTWNIAVMVRYFLPWHVVYVADNTNMAMECGLLASMGLTIFRPQYPTPPTLSSVIPYEDTIKSVLGPNEIYTLLSSPDQFPFYRTTIGFTGKRHFTVHPAPAVGETRLPNIIIINMESWAHHVVGAMVPGTPPEASLTPEFDRLSDQGILYTSYYSPGSQTSRSLLTHLYSVKPIFDHEAALQSRSRTLHLLGLPDLLQAHGYHNEFISGTDLSWHDWNWFLLHHGFDNCIGRYDIPKLLRDMGVNPSQYEQSSWGLHDDATMMLLEKRAEQLNKEYEEGGKPFMIDYLSISSHSPFLVPKDAPEQNGDQSLFTKDSNGQTSSNYKRSIHYSDYCLGRMIKSMRKKAILNTTMIIIQGDHGRGKDHRLGGNPELHMVDLLDDFQRIPLLIIPPSGSVDAESLGKRIDQVSVQYDLMATITDMLNMTMFEQHGVGQSLVRIRPDDRRIILDNPINGFDLIAAVDDRFKYVFSTVKNPLCVYDRLLDKDEVFPTCHTDSDAIYDSSERIRQARIWVDHFRYLTQISYDKGSFLPINT</sequence>
<dbReference type="PANTHER" id="PTHR43751:SF3">
    <property type="entry name" value="SULFATASE N-TERMINAL DOMAIN-CONTAINING PROTEIN"/>
    <property type="match status" value="1"/>
</dbReference>
<dbReference type="CDD" id="cd16015">
    <property type="entry name" value="LTA_synthase"/>
    <property type="match status" value="1"/>
</dbReference>
<dbReference type="PANTHER" id="PTHR43751">
    <property type="entry name" value="SULFATASE"/>
    <property type="match status" value="1"/>
</dbReference>
<keyword evidence="2" id="KW-0812">Transmembrane</keyword>
<protein>
    <recommendedName>
        <fullName evidence="3">Sulfatase N-terminal domain-containing protein</fullName>
    </recommendedName>
</protein>
<dbReference type="Gene3D" id="3.40.720.10">
    <property type="entry name" value="Alkaline Phosphatase, subunit A"/>
    <property type="match status" value="1"/>
</dbReference>
<dbReference type="Pfam" id="PF00884">
    <property type="entry name" value="Sulfatase"/>
    <property type="match status" value="1"/>
</dbReference>
<reference evidence="4" key="1">
    <citation type="submission" date="2015-04" db="EMBL/GenBank/DDBJ databases">
        <title>The genome sequence of the plant pathogenic Rhizarian Plasmodiophora brassicae reveals insights in its biotrophic life cycle and the origin of chitin synthesis.</title>
        <authorList>
            <person name="Schwelm A."/>
            <person name="Fogelqvist J."/>
            <person name="Knaust A."/>
            <person name="Julke S."/>
            <person name="Lilja T."/>
            <person name="Dhandapani V."/>
            <person name="Bonilla-Rosso G."/>
            <person name="Karlsson M."/>
            <person name="Shevchenko A."/>
            <person name="Choi S.R."/>
            <person name="Kim H.G."/>
            <person name="Park J.Y."/>
            <person name="Lim Y.P."/>
            <person name="Ludwig-Muller J."/>
            <person name="Dixelius C."/>
        </authorList>
    </citation>
    <scope>NUCLEOTIDE SEQUENCE</scope>
    <source>
        <tissue evidence="4">Potato root galls</tissue>
    </source>
</reference>
<dbReference type="InterPro" id="IPR000917">
    <property type="entry name" value="Sulfatase_N"/>
</dbReference>
<feature type="transmembrane region" description="Helical" evidence="2">
    <location>
        <begin position="75"/>
        <end position="99"/>
    </location>
</feature>
<feature type="domain" description="Sulfatase N-terminal" evidence="3">
    <location>
        <begin position="307"/>
        <end position="622"/>
    </location>
</feature>
<evidence type="ECO:0000256" key="1">
    <source>
        <dbReference type="SAM" id="MobiDB-lite"/>
    </source>
</evidence>
<evidence type="ECO:0000259" key="3">
    <source>
        <dbReference type="Pfam" id="PF00884"/>
    </source>
</evidence>
<feature type="transmembrane region" description="Helical" evidence="2">
    <location>
        <begin position="157"/>
        <end position="177"/>
    </location>
</feature>
<keyword evidence="2" id="KW-0472">Membrane</keyword>
<feature type="region of interest" description="Disordered" evidence="1">
    <location>
        <begin position="1"/>
        <end position="32"/>
    </location>
</feature>
<dbReference type="AlphaFoldDB" id="A0A0H5R9S5"/>
<accession>A0A0H5R9S5</accession>
<organism evidence="4">
    <name type="scientific">Spongospora subterranea</name>
    <dbReference type="NCBI Taxonomy" id="70186"/>
    <lineage>
        <taxon>Eukaryota</taxon>
        <taxon>Sar</taxon>
        <taxon>Rhizaria</taxon>
        <taxon>Endomyxa</taxon>
        <taxon>Phytomyxea</taxon>
        <taxon>Plasmodiophorida</taxon>
        <taxon>Plasmodiophoridae</taxon>
        <taxon>Spongospora</taxon>
    </lineage>
</organism>